<reference evidence="2" key="3">
    <citation type="submission" date="2025-09" db="UniProtKB">
        <authorList>
            <consortium name="Ensembl"/>
        </authorList>
    </citation>
    <scope>IDENTIFICATION</scope>
</reference>
<dbReference type="AlphaFoldDB" id="H2ZH71"/>
<keyword evidence="3" id="KW-1185">Reference proteome</keyword>
<dbReference type="Ensembl" id="ENSCSAVT00000017120.1">
    <property type="protein sequence ID" value="ENSCSAVP00000016937.1"/>
    <property type="gene ID" value="ENSCSAVG00000009962.1"/>
</dbReference>
<feature type="region of interest" description="Disordered" evidence="1">
    <location>
        <begin position="1"/>
        <end position="34"/>
    </location>
</feature>
<dbReference type="HOGENOM" id="CLU_1222065_0_0_1"/>
<dbReference type="Proteomes" id="UP000007875">
    <property type="component" value="Unassembled WGS sequence"/>
</dbReference>
<feature type="compositionally biased region" description="Polar residues" evidence="1">
    <location>
        <begin position="147"/>
        <end position="164"/>
    </location>
</feature>
<name>H2ZH71_CIOSA</name>
<reference evidence="3" key="1">
    <citation type="submission" date="2003-08" db="EMBL/GenBank/DDBJ databases">
        <authorList>
            <person name="Birren B."/>
            <person name="Nusbaum C."/>
            <person name="Abebe A."/>
            <person name="Abouelleil A."/>
            <person name="Adekoya E."/>
            <person name="Ait-zahra M."/>
            <person name="Allen N."/>
            <person name="Allen T."/>
            <person name="An P."/>
            <person name="Anderson M."/>
            <person name="Anderson S."/>
            <person name="Arachchi H."/>
            <person name="Armbruster J."/>
            <person name="Bachantsang P."/>
            <person name="Baldwin J."/>
            <person name="Barry A."/>
            <person name="Bayul T."/>
            <person name="Blitshsteyn B."/>
            <person name="Bloom T."/>
            <person name="Blye J."/>
            <person name="Boguslavskiy L."/>
            <person name="Borowsky M."/>
            <person name="Boukhgalter B."/>
            <person name="Brunache A."/>
            <person name="Butler J."/>
            <person name="Calixte N."/>
            <person name="Calvo S."/>
            <person name="Camarata J."/>
            <person name="Campo K."/>
            <person name="Chang J."/>
            <person name="Cheshatsang Y."/>
            <person name="Citroen M."/>
            <person name="Collymore A."/>
            <person name="Considine T."/>
            <person name="Cook A."/>
            <person name="Cooke P."/>
            <person name="Corum B."/>
            <person name="Cuomo C."/>
            <person name="David R."/>
            <person name="Dawoe T."/>
            <person name="Degray S."/>
            <person name="Dodge S."/>
            <person name="Dooley K."/>
            <person name="Dorje P."/>
            <person name="Dorjee K."/>
            <person name="Dorris L."/>
            <person name="Duffey N."/>
            <person name="Dupes A."/>
            <person name="Elkins T."/>
            <person name="Engels R."/>
            <person name="Erickson J."/>
            <person name="Farina A."/>
            <person name="Faro S."/>
            <person name="Ferreira P."/>
            <person name="Fischer H."/>
            <person name="Fitzgerald M."/>
            <person name="Foley K."/>
            <person name="Gage D."/>
            <person name="Galagan J."/>
            <person name="Gearin G."/>
            <person name="Gnerre S."/>
            <person name="Gnirke A."/>
            <person name="Goyette A."/>
            <person name="Graham J."/>
            <person name="Grandbois E."/>
            <person name="Gyaltsen K."/>
            <person name="Hafez N."/>
            <person name="Hagopian D."/>
            <person name="Hagos B."/>
            <person name="Hall J."/>
            <person name="Hatcher B."/>
            <person name="Heller A."/>
            <person name="Higgins H."/>
            <person name="Honan T."/>
            <person name="Horn A."/>
            <person name="Houde N."/>
            <person name="Hughes L."/>
            <person name="Hulme W."/>
            <person name="Husby E."/>
            <person name="Iliev I."/>
            <person name="Jaffe D."/>
            <person name="Jones C."/>
            <person name="Kamal M."/>
            <person name="Kamat A."/>
            <person name="Kamvysselis M."/>
            <person name="Karlsson E."/>
            <person name="Kells C."/>
            <person name="Kieu A."/>
            <person name="Kisner P."/>
            <person name="Kodira C."/>
            <person name="Kulbokas E."/>
            <person name="Labutti K."/>
            <person name="Lama D."/>
            <person name="Landers T."/>
            <person name="Leger J."/>
            <person name="Levine S."/>
            <person name="Lewis D."/>
            <person name="Lewis T."/>
            <person name="Lindblad-toh K."/>
            <person name="Liu X."/>
            <person name="Lokyitsang T."/>
            <person name="Lokyitsang Y."/>
            <person name="Lucien O."/>
            <person name="Lui A."/>
            <person name="Ma L.J."/>
            <person name="Mabbitt R."/>
            <person name="Macdonald J."/>
            <person name="Maclean C."/>
            <person name="Major J."/>
            <person name="Manning J."/>
            <person name="Marabella R."/>
            <person name="Maru K."/>
            <person name="Matthews C."/>
            <person name="Mauceli E."/>
            <person name="Mccarthy M."/>
            <person name="Mcdonough S."/>
            <person name="Mcghee T."/>
            <person name="Meldrim J."/>
            <person name="Meneus L."/>
            <person name="Mesirov J."/>
            <person name="Mihalev A."/>
            <person name="Mihova T."/>
            <person name="Mikkelsen T."/>
            <person name="Mlenga V."/>
            <person name="Moru K."/>
            <person name="Mozes J."/>
            <person name="Mulrain L."/>
            <person name="Munson G."/>
            <person name="Naylor J."/>
            <person name="Newes C."/>
            <person name="Nguyen C."/>
            <person name="Nguyen N."/>
            <person name="Nguyen T."/>
            <person name="Nicol R."/>
            <person name="Nielsen C."/>
            <person name="Nizzari M."/>
            <person name="Norbu C."/>
            <person name="Norbu N."/>
            <person name="O'donnell P."/>
            <person name="Okoawo O."/>
            <person name="O'leary S."/>
            <person name="Omotosho B."/>
            <person name="O'neill K."/>
            <person name="Osman S."/>
            <person name="Parker S."/>
            <person name="Perrin D."/>
            <person name="Phunkhang P."/>
            <person name="Piqani B."/>
            <person name="Purcell S."/>
            <person name="Rachupka T."/>
            <person name="Ramasamy U."/>
            <person name="Rameau R."/>
            <person name="Ray V."/>
            <person name="Raymond C."/>
            <person name="Retta R."/>
            <person name="Richardson S."/>
            <person name="Rise C."/>
            <person name="Rodriguez J."/>
            <person name="Rogers J."/>
            <person name="Rogov P."/>
            <person name="Rutman M."/>
            <person name="Schupbach R."/>
            <person name="Seaman C."/>
            <person name="Settipalli S."/>
            <person name="Sharpe T."/>
            <person name="Sheridan J."/>
            <person name="Sherpa N."/>
            <person name="Shi J."/>
            <person name="Smirnov S."/>
            <person name="Smith C."/>
            <person name="Sougnez C."/>
            <person name="Spencer B."/>
            <person name="Stalker J."/>
            <person name="Stange-thomann N."/>
            <person name="Stavropoulos S."/>
            <person name="Stetson K."/>
            <person name="Stone C."/>
            <person name="Stone S."/>
            <person name="Stubbs M."/>
            <person name="Talamas J."/>
            <person name="Tchuinga P."/>
            <person name="Tenzing P."/>
            <person name="Tesfaye S."/>
            <person name="Theodore J."/>
            <person name="Thoulutsang Y."/>
            <person name="Topham K."/>
            <person name="Towey S."/>
            <person name="Tsamla T."/>
            <person name="Tsomo N."/>
            <person name="Vallee D."/>
            <person name="Vassiliev H."/>
            <person name="Venkataraman V."/>
            <person name="Vinson J."/>
            <person name="Vo A."/>
            <person name="Wade C."/>
            <person name="Wang S."/>
            <person name="Wangchuk T."/>
            <person name="Wangdi T."/>
            <person name="Whittaker C."/>
            <person name="Wilkinson J."/>
            <person name="Wu Y."/>
            <person name="Wyman D."/>
            <person name="Yadav S."/>
            <person name="Yang S."/>
            <person name="Yang X."/>
            <person name="Yeager S."/>
            <person name="Yee E."/>
            <person name="Young G."/>
            <person name="Zainoun J."/>
            <person name="Zembeck L."/>
            <person name="Zimmer A."/>
            <person name="Zody M."/>
            <person name="Lander E."/>
        </authorList>
    </citation>
    <scope>NUCLEOTIDE SEQUENCE [LARGE SCALE GENOMIC DNA]</scope>
</reference>
<protein>
    <submittedName>
        <fullName evidence="2">Uncharacterized protein</fullName>
    </submittedName>
</protein>
<feature type="compositionally biased region" description="Polar residues" evidence="1">
    <location>
        <begin position="181"/>
        <end position="194"/>
    </location>
</feature>
<accession>H2ZH71</accession>
<evidence type="ECO:0000313" key="2">
    <source>
        <dbReference type="Ensembl" id="ENSCSAVP00000016937.1"/>
    </source>
</evidence>
<feature type="compositionally biased region" description="Polar residues" evidence="1">
    <location>
        <begin position="107"/>
        <end position="138"/>
    </location>
</feature>
<feature type="compositionally biased region" description="Polar residues" evidence="1">
    <location>
        <begin position="13"/>
        <end position="34"/>
    </location>
</feature>
<sequence length="227" mass="24992">ELYFPRKRKELSSVDQYSQQVTSPHTSLSETPTTSRYEYDAYSFQSTSQVDNNVVQSSTNFSHIHAAAGDPCRVEGAAAYPRTGDATAEAPIQGAIRKRKNFFPIKQHQTSTARQPHMSGDSTPTRRLSYETSFTSSPAVGIPLGRKQSSPANVYSSSMDSNISRLVHPSRTDPSRLSAHFITNPTQKNLNRRSYPSIVPPGSPLCVSSWEGGINRAGRKSIQQTDL</sequence>
<proteinExistence type="predicted"/>
<dbReference type="InParanoid" id="H2ZH71"/>
<organism evidence="2 3">
    <name type="scientific">Ciona savignyi</name>
    <name type="common">Pacific transparent sea squirt</name>
    <dbReference type="NCBI Taxonomy" id="51511"/>
    <lineage>
        <taxon>Eukaryota</taxon>
        <taxon>Metazoa</taxon>
        <taxon>Chordata</taxon>
        <taxon>Tunicata</taxon>
        <taxon>Ascidiacea</taxon>
        <taxon>Phlebobranchia</taxon>
        <taxon>Cionidae</taxon>
        <taxon>Ciona</taxon>
    </lineage>
</organism>
<feature type="region of interest" description="Disordered" evidence="1">
    <location>
        <begin position="107"/>
        <end position="202"/>
    </location>
</feature>
<reference evidence="2" key="2">
    <citation type="submission" date="2025-08" db="UniProtKB">
        <authorList>
            <consortium name="Ensembl"/>
        </authorList>
    </citation>
    <scope>IDENTIFICATION</scope>
</reference>
<evidence type="ECO:0000313" key="3">
    <source>
        <dbReference type="Proteomes" id="UP000007875"/>
    </source>
</evidence>
<evidence type="ECO:0000256" key="1">
    <source>
        <dbReference type="SAM" id="MobiDB-lite"/>
    </source>
</evidence>